<evidence type="ECO:0000313" key="7">
    <source>
        <dbReference type="Proteomes" id="UP000192418"/>
    </source>
</evidence>
<evidence type="ECO:0000256" key="4">
    <source>
        <dbReference type="ARBA" id="ARBA00022840"/>
    </source>
</evidence>
<keyword evidence="4 6" id="KW-0067">ATP-binding</keyword>
<keyword evidence="3" id="KW-0547">Nucleotide-binding</keyword>
<dbReference type="STRING" id="1121400.SAMN02746065_12450"/>
<dbReference type="InterPro" id="IPR003439">
    <property type="entry name" value="ABC_transporter-like_ATP-bd"/>
</dbReference>
<dbReference type="SMART" id="SM00382">
    <property type="entry name" value="AAA"/>
    <property type="match status" value="1"/>
</dbReference>
<reference evidence="6 7" key="1">
    <citation type="submission" date="2017-04" db="EMBL/GenBank/DDBJ databases">
        <authorList>
            <person name="Afonso C.L."/>
            <person name="Miller P.J."/>
            <person name="Scott M.A."/>
            <person name="Spackman E."/>
            <person name="Goraichik I."/>
            <person name="Dimitrov K.M."/>
            <person name="Suarez D.L."/>
            <person name="Swayne D.E."/>
        </authorList>
    </citation>
    <scope>NUCLEOTIDE SEQUENCE [LARGE SCALE GENOMIC DNA]</scope>
    <source>
        <strain evidence="6 7">DSM 3385</strain>
    </source>
</reference>
<dbReference type="GO" id="GO:0005524">
    <property type="term" value="F:ATP binding"/>
    <property type="evidence" value="ECO:0007669"/>
    <property type="project" value="UniProtKB-KW"/>
</dbReference>
<dbReference type="InterPro" id="IPR017871">
    <property type="entry name" value="ABC_transporter-like_CS"/>
</dbReference>
<evidence type="ECO:0000256" key="3">
    <source>
        <dbReference type="ARBA" id="ARBA00022741"/>
    </source>
</evidence>
<dbReference type="FunFam" id="3.40.50.300:FF:000134">
    <property type="entry name" value="Iron-enterobactin ABC transporter ATP-binding protein"/>
    <property type="match status" value="1"/>
</dbReference>
<protein>
    <submittedName>
        <fullName evidence="6">Zinc transport system ATP-binding protein</fullName>
    </submittedName>
</protein>
<dbReference type="RefSeq" id="WP_232367218.1">
    <property type="nucleotide sequence ID" value="NZ_FWXY01000024.1"/>
</dbReference>
<keyword evidence="7" id="KW-1185">Reference proteome</keyword>
<comment type="similarity">
    <text evidence="1">Belongs to the ABC transporter superfamily.</text>
</comment>
<evidence type="ECO:0000256" key="1">
    <source>
        <dbReference type="ARBA" id="ARBA00005417"/>
    </source>
</evidence>
<evidence type="ECO:0000256" key="2">
    <source>
        <dbReference type="ARBA" id="ARBA00022448"/>
    </source>
</evidence>
<dbReference type="SUPFAM" id="SSF52540">
    <property type="entry name" value="P-loop containing nucleoside triphosphate hydrolases"/>
    <property type="match status" value="1"/>
</dbReference>
<proteinExistence type="inferred from homology"/>
<sequence>METPQVVEIKNMSFAYQARNVLKDVNLTVPQGDFATIVGPNGGGKTTLLKLLLGLLPPSSGTIKIFGTSPAKSRVKIGYMPQYSHLDMQFPVTVMDVALMGRLARCKWGRYSSRDRDAAATALEEVKMDTFKETHFNALSGGQKQRVLIARALCSEPELLLLDEPTSNIDQESEKDLFNILQRLNHRMTILLVSHDLGFTSQVVKSVICVNRQVVIHPTTTIDGTMIKDIYGGDLKMIRHDHRCCEMGHMHD</sequence>
<keyword evidence="2" id="KW-0813">Transport</keyword>
<dbReference type="InterPro" id="IPR050153">
    <property type="entry name" value="Metal_Ion_Import_ABC"/>
</dbReference>
<dbReference type="PROSITE" id="PS50893">
    <property type="entry name" value="ABC_TRANSPORTER_2"/>
    <property type="match status" value="1"/>
</dbReference>
<dbReference type="Proteomes" id="UP000192418">
    <property type="component" value="Unassembled WGS sequence"/>
</dbReference>
<name>A0A1W2E517_9BACT</name>
<dbReference type="Gene3D" id="3.40.50.300">
    <property type="entry name" value="P-loop containing nucleotide triphosphate hydrolases"/>
    <property type="match status" value="1"/>
</dbReference>
<dbReference type="InterPro" id="IPR003593">
    <property type="entry name" value="AAA+_ATPase"/>
</dbReference>
<dbReference type="EMBL" id="FWXY01000024">
    <property type="protein sequence ID" value="SMD04795.1"/>
    <property type="molecule type" value="Genomic_DNA"/>
</dbReference>
<gene>
    <name evidence="6" type="ORF">SAMN02746065_12450</name>
</gene>
<dbReference type="InterPro" id="IPR027417">
    <property type="entry name" value="P-loop_NTPase"/>
</dbReference>
<dbReference type="AlphaFoldDB" id="A0A1W2E517"/>
<dbReference type="PROSITE" id="PS00211">
    <property type="entry name" value="ABC_TRANSPORTER_1"/>
    <property type="match status" value="1"/>
</dbReference>
<dbReference type="GO" id="GO:0016887">
    <property type="term" value="F:ATP hydrolysis activity"/>
    <property type="evidence" value="ECO:0007669"/>
    <property type="project" value="InterPro"/>
</dbReference>
<organism evidence="6 7">
    <name type="scientific">Desulfocicer vacuolatum DSM 3385</name>
    <dbReference type="NCBI Taxonomy" id="1121400"/>
    <lineage>
        <taxon>Bacteria</taxon>
        <taxon>Pseudomonadati</taxon>
        <taxon>Thermodesulfobacteriota</taxon>
        <taxon>Desulfobacteria</taxon>
        <taxon>Desulfobacterales</taxon>
        <taxon>Desulfobacteraceae</taxon>
        <taxon>Desulfocicer</taxon>
    </lineage>
</organism>
<feature type="domain" description="ABC transporter" evidence="5">
    <location>
        <begin position="7"/>
        <end position="237"/>
    </location>
</feature>
<dbReference type="PANTHER" id="PTHR42734:SF17">
    <property type="entry name" value="METAL TRANSPORT SYSTEM ATP-BINDING PROTEIN TM_0124-RELATED"/>
    <property type="match status" value="1"/>
</dbReference>
<dbReference type="PANTHER" id="PTHR42734">
    <property type="entry name" value="METAL TRANSPORT SYSTEM ATP-BINDING PROTEIN TM_0124-RELATED"/>
    <property type="match status" value="1"/>
</dbReference>
<evidence type="ECO:0000313" key="6">
    <source>
        <dbReference type="EMBL" id="SMD04795.1"/>
    </source>
</evidence>
<dbReference type="Pfam" id="PF00005">
    <property type="entry name" value="ABC_tran"/>
    <property type="match status" value="1"/>
</dbReference>
<evidence type="ECO:0000259" key="5">
    <source>
        <dbReference type="PROSITE" id="PS50893"/>
    </source>
</evidence>
<accession>A0A1W2E517</accession>